<dbReference type="Proteomes" id="UP000324222">
    <property type="component" value="Unassembled WGS sequence"/>
</dbReference>
<proteinExistence type="predicted"/>
<dbReference type="EMBL" id="VSRR010060200">
    <property type="protein sequence ID" value="MPC82591.1"/>
    <property type="molecule type" value="Genomic_DNA"/>
</dbReference>
<reference evidence="1 2" key="1">
    <citation type="submission" date="2019-05" db="EMBL/GenBank/DDBJ databases">
        <title>Another draft genome of Portunus trituberculatus and its Hox gene families provides insights of decapod evolution.</title>
        <authorList>
            <person name="Jeong J.-H."/>
            <person name="Song I."/>
            <person name="Kim S."/>
            <person name="Choi T."/>
            <person name="Kim D."/>
            <person name="Ryu S."/>
            <person name="Kim W."/>
        </authorList>
    </citation>
    <scope>NUCLEOTIDE SEQUENCE [LARGE SCALE GENOMIC DNA]</scope>
    <source>
        <tissue evidence="1">Muscle</tissue>
    </source>
</reference>
<keyword evidence="2" id="KW-1185">Reference proteome</keyword>
<name>A0A5B7IAZ6_PORTR</name>
<organism evidence="1 2">
    <name type="scientific">Portunus trituberculatus</name>
    <name type="common">Swimming crab</name>
    <name type="synonym">Neptunus trituberculatus</name>
    <dbReference type="NCBI Taxonomy" id="210409"/>
    <lineage>
        <taxon>Eukaryota</taxon>
        <taxon>Metazoa</taxon>
        <taxon>Ecdysozoa</taxon>
        <taxon>Arthropoda</taxon>
        <taxon>Crustacea</taxon>
        <taxon>Multicrustacea</taxon>
        <taxon>Malacostraca</taxon>
        <taxon>Eumalacostraca</taxon>
        <taxon>Eucarida</taxon>
        <taxon>Decapoda</taxon>
        <taxon>Pleocyemata</taxon>
        <taxon>Brachyura</taxon>
        <taxon>Eubrachyura</taxon>
        <taxon>Portunoidea</taxon>
        <taxon>Portunidae</taxon>
        <taxon>Portuninae</taxon>
        <taxon>Portunus</taxon>
    </lineage>
</organism>
<sequence>MPREASELMNQVLRAPPVASRYQTSKSIAVLIMNYTITRKHHAILFLYDHRTHKVKAVLRLR</sequence>
<evidence type="ECO:0000313" key="2">
    <source>
        <dbReference type="Proteomes" id="UP000324222"/>
    </source>
</evidence>
<evidence type="ECO:0000313" key="1">
    <source>
        <dbReference type="EMBL" id="MPC82591.1"/>
    </source>
</evidence>
<dbReference type="AlphaFoldDB" id="A0A5B7IAZ6"/>
<accession>A0A5B7IAZ6</accession>
<protein>
    <submittedName>
        <fullName evidence="1">Uncharacterized protein</fullName>
    </submittedName>
</protein>
<gene>
    <name evidence="1" type="ORF">E2C01_077266</name>
</gene>
<comment type="caution">
    <text evidence="1">The sequence shown here is derived from an EMBL/GenBank/DDBJ whole genome shotgun (WGS) entry which is preliminary data.</text>
</comment>